<keyword evidence="5" id="KW-1185">Reference proteome</keyword>
<dbReference type="OrthoDB" id="611536at2759"/>
<dbReference type="InterPro" id="IPR021109">
    <property type="entry name" value="Peptidase_aspartic_dom_sf"/>
</dbReference>
<keyword evidence="1" id="KW-0645">Protease</keyword>
<organism evidence="4 5">
    <name type="scientific">Turnera subulata</name>
    <dbReference type="NCBI Taxonomy" id="218843"/>
    <lineage>
        <taxon>Eukaryota</taxon>
        <taxon>Viridiplantae</taxon>
        <taxon>Streptophyta</taxon>
        <taxon>Embryophyta</taxon>
        <taxon>Tracheophyta</taxon>
        <taxon>Spermatophyta</taxon>
        <taxon>Magnoliopsida</taxon>
        <taxon>eudicotyledons</taxon>
        <taxon>Gunneridae</taxon>
        <taxon>Pentapetalae</taxon>
        <taxon>rosids</taxon>
        <taxon>fabids</taxon>
        <taxon>Malpighiales</taxon>
        <taxon>Passifloraceae</taxon>
        <taxon>Turnera</taxon>
    </lineage>
</organism>
<gene>
    <name evidence="4" type="ORF">Tsubulata_014006</name>
</gene>
<dbReference type="InterPro" id="IPR033121">
    <property type="entry name" value="PEPTIDASE_A1"/>
</dbReference>
<dbReference type="GO" id="GO:0008233">
    <property type="term" value="F:peptidase activity"/>
    <property type="evidence" value="ECO:0007669"/>
    <property type="project" value="UniProtKB-KW"/>
</dbReference>
<name>A0A9Q0JI36_9ROSI</name>
<feature type="domain" description="Peptidase A1" evidence="3">
    <location>
        <begin position="1"/>
        <end position="159"/>
    </location>
</feature>
<proteinExistence type="predicted"/>
<reference evidence="4" key="2">
    <citation type="journal article" date="2023" name="Plants (Basel)">
        <title>Annotation of the Turnera subulata (Passifloraceae) Draft Genome Reveals the S-Locus Evolved after the Divergence of Turneroideae from Passifloroideae in a Stepwise Manner.</title>
        <authorList>
            <person name="Henning P.M."/>
            <person name="Roalson E.H."/>
            <person name="Mir W."/>
            <person name="McCubbin A.G."/>
            <person name="Shore J.S."/>
        </authorList>
    </citation>
    <scope>NUCLEOTIDE SEQUENCE</scope>
    <source>
        <strain evidence="4">F60SS</strain>
    </source>
</reference>
<evidence type="ECO:0000256" key="2">
    <source>
        <dbReference type="ARBA" id="ARBA00022801"/>
    </source>
</evidence>
<dbReference type="InterPro" id="IPR051708">
    <property type="entry name" value="Plant_Aspart_Prot_A1"/>
</dbReference>
<evidence type="ECO:0000313" key="4">
    <source>
        <dbReference type="EMBL" id="KAJ4841937.1"/>
    </source>
</evidence>
<dbReference type="Gene3D" id="2.40.70.10">
    <property type="entry name" value="Acid Proteases"/>
    <property type="match status" value="1"/>
</dbReference>
<dbReference type="InterPro" id="IPR032799">
    <property type="entry name" value="TAXi_C"/>
</dbReference>
<reference evidence="4" key="1">
    <citation type="submission" date="2022-02" db="EMBL/GenBank/DDBJ databases">
        <authorList>
            <person name="Henning P.M."/>
            <person name="McCubbin A.G."/>
            <person name="Shore J.S."/>
        </authorList>
    </citation>
    <scope>NUCLEOTIDE SEQUENCE</scope>
    <source>
        <strain evidence="4">F60SS</strain>
        <tissue evidence="4">Leaves</tissue>
    </source>
</reference>
<dbReference type="GO" id="GO:0006508">
    <property type="term" value="P:proteolysis"/>
    <property type="evidence" value="ECO:0007669"/>
    <property type="project" value="UniProtKB-KW"/>
</dbReference>
<dbReference type="PROSITE" id="PS51767">
    <property type="entry name" value="PEPTIDASE_A1"/>
    <property type="match status" value="1"/>
</dbReference>
<evidence type="ECO:0000313" key="5">
    <source>
        <dbReference type="Proteomes" id="UP001141552"/>
    </source>
</evidence>
<dbReference type="EMBL" id="JAKUCV010002641">
    <property type="protein sequence ID" value="KAJ4841937.1"/>
    <property type="molecule type" value="Genomic_DNA"/>
</dbReference>
<accession>A0A9Q0JI36</accession>
<evidence type="ECO:0000259" key="3">
    <source>
        <dbReference type="PROSITE" id="PS51767"/>
    </source>
</evidence>
<keyword evidence="2" id="KW-0378">Hydrolase</keyword>
<protein>
    <recommendedName>
        <fullName evidence="3">Peptidase A1 domain-containing protein</fullName>
    </recommendedName>
</protein>
<sequence>MMDSSKLTFGGDAVLSENGVVSTPLVSTSDKETVYRVILQGMSVNGHRISLTDEHSSLPCHGNMIIDSGTRLTLLPESFFNVVALAIDSAMQHVSITDPSSNEDLFKYCYDARGFFDVSLPNITVHFKGADLELKFHNIFMPGDSQDVRCLAFAAIQDS</sequence>
<dbReference type="GO" id="GO:0005576">
    <property type="term" value="C:extracellular region"/>
    <property type="evidence" value="ECO:0007669"/>
    <property type="project" value="TreeGrafter"/>
</dbReference>
<dbReference type="AlphaFoldDB" id="A0A9Q0JI36"/>
<dbReference type="Proteomes" id="UP001141552">
    <property type="component" value="Unassembled WGS sequence"/>
</dbReference>
<dbReference type="SUPFAM" id="SSF50630">
    <property type="entry name" value="Acid proteases"/>
    <property type="match status" value="1"/>
</dbReference>
<evidence type="ECO:0000256" key="1">
    <source>
        <dbReference type="ARBA" id="ARBA00022670"/>
    </source>
</evidence>
<dbReference type="Pfam" id="PF14541">
    <property type="entry name" value="TAXi_C"/>
    <property type="match status" value="1"/>
</dbReference>
<dbReference type="PANTHER" id="PTHR47967">
    <property type="entry name" value="OS07G0603500 PROTEIN-RELATED"/>
    <property type="match status" value="1"/>
</dbReference>
<comment type="caution">
    <text evidence="4">The sequence shown here is derived from an EMBL/GenBank/DDBJ whole genome shotgun (WGS) entry which is preliminary data.</text>
</comment>
<dbReference type="PANTHER" id="PTHR47967:SF66">
    <property type="entry name" value="ASPARTIC PROTEINASE CDR1-RELATED"/>
    <property type="match status" value="1"/>
</dbReference>